<evidence type="ECO:0000256" key="8">
    <source>
        <dbReference type="SAM" id="Phobius"/>
    </source>
</evidence>
<evidence type="ECO:0000256" key="4">
    <source>
        <dbReference type="ARBA" id="ARBA00022475"/>
    </source>
</evidence>
<evidence type="ECO:0000259" key="9">
    <source>
        <dbReference type="PROSITE" id="PS50850"/>
    </source>
</evidence>
<dbReference type="OrthoDB" id="7375466at2"/>
<dbReference type="InParanoid" id="A0A545ANJ8"/>
<dbReference type="SUPFAM" id="SSF103473">
    <property type="entry name" value="MFS general substrate transporter"/>
    <property type="match status" value="1"/>
</dbReference>
<accession>A0A545ANJ8</accession>
<dbReference type="FunFam" id="1.20.1720.10:FF:000004">
    <property type="entry name" value="EmrB/QacA family drug resistance transporter"/>
    <property type="match status" value="1"/>
</dbReference>
<dbReference type="Gene3D" id="1.20.1250.20">
    <property type="entry name" value="MFS general substrate transporter like domains"/>
    <property type="match status" value="1"/>
</dbReference>
<proteinExistence type="inferred from homology"/>
<keyword evidence="4" id="KW-1003">Cell membrane</keyword>
<dbReference type="RefSeq" id="WP_142706765.1">
    <property type="nucleotide sequence ID" value="NZ_VIRS01000016.1"/>
</dbReference>
<evidence type="ECO:0000256" key="2">
    <source>
        <dbReference type="ARBA" id="ARBA00007520"/>
    </source>
</evidence>
<evidence type="ECO:0000256" key="1">
    <source>
        <dbReference type="ARBA" id="ARBA00004651"/>
    </source>
</evidence>
<dbReference type="InterPro" id="IPR036259">
    <property type="entry name" value="MFS_trans_sf"/>
</dbReference>
<dbReference type="Gene3D" id="1.20.1720.10">
    <property type="entry name" value="Multidrug resistance protein D"/>
    <property type="match status" value="1"/>
</dbReference>
<keyword evidence="11" id="KW-1185">Reference proteome</keyword>
<comment type="caution">
    <text evidence="10">The sequence shown here is derived from an EMBL/GenBank/DDBJ whole genome shotgun (WGS) entry which is preliminary data.</text>
</comment>
<gene>
    <name evidence="10" type="ORF">FL583_22740</name>
</gene>
<organism evidence="10 11">
    <name type="scientific">Cryptosporangium phraense</name>
    <dbReference type="NCBI Taxonomy" id="2593070"/>
    <lineage>
        <taxon>Bacteria</taxon>
        <taxon>Bacillati</taxon>
        <taxon>Actinomycetota</taxon>
        <taxon>Actinomycetes</taxon>
        <taxon>Cryptosporangiales</taxon>
        <taxon>Cryptosporangiaceae</taxon>
        <taxon>Cryptosporangium</taxon>
    </lineage>
</organism>
<evidence type="ECO:0000313" key="11">
    <source>
        <dbReference type="Proteomes" id="UP000317982"/>
    </source>
</evidence>
<evidence type="ECO:0000313" key="10">
    <source>
        <dbReference type="EMBL" id="TQS42866.1"/>
    </source>
</evidence>
<feature type="transmembrane region" description="Helical" evidence="8">
    <location>
        <begin position="515"/>
        <end position="533"/>
    </location>
</feature>
<sequence length="559" mass="59237">MAAPSKPVEAASETLLTHRQILLILTGLMSGMFLAALDQTIVASSIRTIADDLDGLSLQAWATTAYLITATITTPLYGKLSDLYGRKPFFLGAIGLFLVGSALSAASQSMYELAAFRAVQGLGAGGLFSLALAILGDIVPPRERARYQGFFLAVFGTSSVLGPVIGGTFAGQDTILWVSGWRWVFLVNVPIGLVALMIVMRVLNIPHQRREHRIDWPGALALVVGLVPLLIVAEQGRIWGWGSGRSIVCFVIGAIGLVLFILAERRCGEDALIPLRFFRNSVFTTTSLVALVTGMGMFGGLAALPLYLQIVKGASPTQAGLLLLPLTAGIMTGSIISGQLISRTGRYKIFPIIGTVLMTVGLLAFSQVHWDTPFWQTGIVMAIFGLGLGNVMQPVTLAVQNAMPPRDIGVATSSSTFFRQMGGTLGTAVFLSVLFSQAGTKIGSAFSTIVPTPSYQAALHDPQVLADPANQRFVEQLSSGSGFGGALDDSSFINQLDERLAKPFFVGFSDAVDQVFLLGAAIMVVAIVLAFLIKEIPLRTQSGVDAARAEARAAEEGSN</sequence>
<dbReference type="InterPro" id="IPR011701">
    <property type="entry name" value="MFS"/>
</dbReference>
<comment type="similarity">
    <text evidence="2">Belongs to the major facilitator superfamily. TCR/Tet family.</text>
</comment>
<feature type="transmembrane region" description="Helical" evidence="8">
    <location>
        <begin position="58"/>
        <end position="77"/>
    </location>
</feature>
<dbReference type="Pfam" id="PF07690">
    <property type="entry name" value="MFS_1"/>
    <property type="match status" value="1"/>
</dbReference>
<keyword evidence="5 8" id="KW-0812">Transmembrane</keyword>
<evidence type="ECO:0000256" key="5">
    <source>
        <dbReference type="ARBA" id="ARBA00022692"/>
    </source>
</evidence>
<dbReference type="Proteomes" id="UP000317982">
    <property type="component" value="Unassembled WGS sequence"/>
</dbReference>
<feature type="transmembrane region" description="Helical" evidence="8">
    <location>
        <begin position="118"/>
        <end position="138"/>
    </location>
</feature>
<feature type="domain" description="Major facilitator superfamily (MFS) profile" evidence="9">
    <location>
        <begin position="24"/>
        <end position="538"/>
    </location>
</feature>
<feature type="transmembrane region" description="Helical" evidence="8">
    <location>
        <begin position="282"/>
        <end position="307"/>
    </location>
</feature>
<feature type="transmembrane region" description="Helical" evidence="8">
    <location>
        <begin position="420"/>
        <end position="438"/>
    </location>
</feature>
<dbReference type="PANTHER" id="PTHR23501:SF197">
    <property type="entry name" value="COMD"/>
    <property type="match status" value="1"/>
</dbReference>
<dbReference type="PANTHER" id="PTHR23501">
    <property type="entry name" value="MAJOR FACILITATOR SUPERFAMILY"/>
    <property type="match status" value="1"/>
</dbReference>
<reference evidence="10 11" key="1">
    <citation type="submission" date="2019-07" db="EMBL/GenBank/DDBJ databases">
        <title>Cryptosporangium phraense sp. nov., isolated from plant litter.</title>
        <authorList>
            <person name="Suriyachadkun C."/>
        </authorList>
    </citation>
    <scope>NUCLEOTIDE SEQUENCE [LARGE SCALE GENOMIC DNA]</scope>
    <source>
        <strain evidence="10 11">A-T 5661</strain>
    </source>
</reference>
<evidence type="ECO:0000256" key="7">
    <source>
        <dbReference type="ARBA" id="ARBA00023136"/>
    </source>
</evidence>
<protein>
    <submittedName>
        <fullName evidence="10">MFS transporter</fullName>
    </submittedName>
</protein>
<comment type="subcellular location">
    <subcellularLocation>
        <location evidence="1">Cell membrane</location>
        <topology evidence="1">Multi-pass membrane protein</topology>
    </subcellularLocation>
</comment>
<evidence type="ECO:0000256" key="3">
    <source>
        <dbReference type="ARBA" id="ARBA00022448"/>
    </source>
</evidence>
<evidence type="ECO:0000256" key="6">
    <source>
        <dbReference type="ARBA" id="ARBA00022989"/>
    </source>
</evidence>
<keyword evidence="3" id="KW-0813">Transport</keyword>
<dbReference type="AlphaFoldDB" id="A0A545ANJ8"/>
<dbReference type="NCBIfam" id="TIGR00711">
    <property type="entry name" value="efflux_EmrB"/>
    <property type="match status" value="1"/>
</dbReference>
<dbReference type="CDD" id="cd17502">
    <property type="entry name" value="MFS_Azr1_MDR_like"/>
    <property type="match status" value="1"/>
</dbReference>
<feature type="transmembrane region" description="Helical" evidence="8">
    <location>
        <begin position="374"/>
        <end position="399"/>
    </location>
</feature>
<feature type="transmembrane region" description="Helical" evidence="8">
    <location>
        <begin position="349"/>
        <end position="368"/>
    </location>
</feature>
<keyword evidence="7 8" id="KW-0472">Membrane</keyword>
<dbReference type="InterPro" id="IPR020846">
    <property type="entry name" value="MFS_dom"/>
</dbReference>
<feature type="transmembrane region" description="Helical" evidence="8">
    <location>
        <begin position="21"/>
        <end position="46"/>
    </location>
</feature>
<name>A0A545ANJ8_9ACTN</name>
<feature type="transmembrane region" description="Helical" evidence="8">
    <location>
        <begin position="183"/>
        <end position="202"/>
    </location>
</feature>
<feature type="transmembrane region" description="Helical" evidence="8">
    <location>
        <begin position="214"/>
        <end position="232"/>
    </location>
</feature>
<dbReference type="EMBL" id="VIRS01000016">
    <property type="protein sequence ID" value="TQS42866.1"/>
    <property type="molecule type" value="Genomic_DNA"/>
</dbReference>
<feature type="transmembrane region" description="Helical" evidence="8">
    <location>
        <begin position="150"/>
        <end position="171"/>
    </location>
</feature>
<dbReference type="GO" id="GO:0005886">
    <property type="term" value="C:plasma membrane"/>
    <property type="evidence" value="ECO:0007669"/>
    <property type="project" value="UniProtKB-SubCell"/>
</dbReference>
<dbReference type="PROSITE" id="PS50850">
    <property type="entry name" value="MFS"/>
    <property type="match status" value="1"/>
</dbReference>
<feature type="transmembrane region" description="Helical" evidence="8">
    <location>
        <begin position="319"/>
        <end position="337"/>
    </location>
</feature>
<dbReference type="GO" id="GO:0022857">
    <property type="term" value="F:transmembrane transporter activity"/>
    <property type="evidence" value="ECO:0007669"/>
    <property type="project" value="InterPro"/>
</dbReference>
<feature type="transmembrane region" description="Helical" evidence="8">
    <location>
        <begin position="238"/>
        <end position="262"/>
    </location>
</feature>
<feature type="transmembrane region" description="Helical" evidence="8">
    <location>
        <begin position="89"/>
        <end position="106"/>
    </location>
</feature>
<dbReference type="InterPro" id="IPR004638">
    <property type="entry name" value="EmrB-like"/>
</dbReference>
<keyword evidence="6 8" id="KW-1133">Transmembrane helix</keyword>